<feature type="domain" description="NAD-dependent epimerase/dehydratase" evidence="2">
    <location>
        <begin position="4"/>
        <end position="215"/>
    </location>
</feature>
<dbReference type="PANTHER" id="PTHR43245:SF13">
    <property type="entry name" value="UDP-D-APIOSE_UDP-D-XYLOSE SYNTHASE 2"/>
    <property type="match status" value="1"/>
</dbReference>
<gene>
    <name evidence="3" type="ORF">SAMN05444351_1981</name>
</gene>
<feature type="region of interest" description="Disordered" evidence="1">
    <location>
        <begin position="104"/>
        <end position="125"/>
    </location>
</feature>
<dbReference type="EMBL" id="FQVX01000002">
    <property type="protein sequence ID" value="SHG25176.1"/>
    <property type="molecule type" value="Genomic_DNA"/>
</dbReference>
<evidence type="ECO:0000259" key="2">
    <source>
        <dbReference type="Pfam" id="PF01370"/>
    </source>
</evidence>
<proteinExistence type="predicted"/>
<evidence type="ECO:0000313" key="4">
    <source>
        <dbReference type="Proteomes" id="UP000184471"/>
    </source>
</evidence>
<evidence type="ECO:0000256" key="1">
    <source>
        <dbReference type="SAM" id="MobiDB-lite"/>
    </source>
</evidence>
<dbReference type="RefSeq" id="WP_073419995.1">
    <property type="nucleotide sequence ID" value="NZ_FQVX01000002.1"/>
</dbReference>
<dbReference type="Pfam" id="PF01370">
    <property type="entry name" value="Epimerase"/>
    <property type="match status" value="1"/>
</dbReference>
<protein>
    <submittedName>
        <fullName evidence="3">2'-hydroxyisoflavone reductase</fullName>
    </submittedName>
</protein>
<keyword evidence="4" id="KW-1185">Reference proteome</keyword>
<dbReference type="Proteomes" id="UP000184471">
    <property type="component" value="Unassembled WGS sequence"/>
</dbReference>
<accession>A0A1M5IA47</accession>
<dbReference type="AlphaFoldDB" id="A0A1M5IA47"/>
<dbReference type="InterPro" id="IPR036291">
    <property type="entry name" value="NAD(P)-bd_dom_sf"/>
</dbReference>
<organism evidence="3 4">
    <name type="scientific">Geodermatophilus nigrescens</name>
    <dbReference type="NCBI Taxonomy" id="1070870"/>
    <lineage>
        <taxon>Bacteria</taxon>
        <taxon>Bacillati</taxon>
        <taxon>Actinomycetota</taxon>
        <taxon>Actinomycetes</taxon>
        <taxon>Geodermatophilales</taxon>
        <taxon>Geodermatophilaceae</taxon>
        <taxon>Geodermatophilus</taxon>
    </lineage>
</organism>
<sequence length="336" mass="35430">MRFLVLGGGGFLGAAVVDAAVAAGDSVTVFSRSGRPPADGVEVLTGDRRGDLGVLAGRRWDAVLDTFTDDEPGAPAVAATARLLSGSVGAYGYVSGMSVYAPDGPAVPDETAPVRAAGQQPDDDPLQQRSLAKLAAERALAEHFDGPVLVPRVGIMVGPRDPSDRFTWWPVRIAEALAGRRDRRVCVPGDPTRPVQFSDARDVAGWVVAMLRAGRGGVFDTVGPGRRQTLASVLDACLAAAGGGPGDVEFVPVGEEALRRGLAGVEEERRPLWFPEDQIPQEAVDSSAALAAGLTFRPVEDTARDTLHWVRRDRGTWPDLDVDLDAARERALLAAD</sequence>
<dbReference type="InterPro" id="IPR050177">
    <property type="entry name" value="Lipid_A_modif_metabolic_enz"/>
</dbReference>
<name>A0A1M5IA47_9ACTN</name>
<dbReference type="InterPro" id="IPR001509">
    <property type="entry name" value="Epimerase_deHydtase"/>
</dbReference>
<dbReference type="STRING" id="1070870.SAMN05444351_1981"/>
<dbReference type="SUPFAM" id="SSF51735">
    <property type="entry name" value="NAD(P)-binding Rossmann-fold domains"/>
    <property type="match status" value="1"/>
</dbReference>
<dbReference type="PANTHER" id="PTHR43245">
    <property type="entry name" value="BIFUNCTIONAL POLYMYXIN RESISTANCE PROTEIN ARNA"/>
    <property type="match status" value="1"/>
</dbReference>
<evidence type="ECO:0000313" key="3">
    <source>
        <dbReference type="EMBL" id="SHG25176.1"/>
    </source>
</evidence>
<reference evidence="3 4" key="1">
    <citation type="submission" date="2016-11" db="EMBL/GenBank/DDBJ databases">
        <authorList>
            <person name="Jaros S."/>
            <person name="Januszkiewicz K."/>
            <person name="Wedrychowicz H."/>
        </authorList>
    </citation>
    <scope>NUCLEOTIDE SEQUENCE [LARGE SCALE GENOMIC DNA]</scope>
    <source>
        <strain evidence="3 4">DSM 45408</strain>
    </source>
</reference>
<dbReference type="Gene3D" id="3.40.50.720">
    <property type="entry name" value="NAD(P)-binding Rossmann-like Domain"/>
    <property type="match status" value="1"/>
</dbReference>